<dbReference type="SUPFAM" id="SSF56176">
    <property type="entry name" value="FAD-binding/transporter-associated domain-like"/>
    <property type="match status" value="1"/>
</dbReference>
<evidence type="ECO:0000256" key="15">
    <source>
        <dbReference type="ARBA" id="ARBA00023098"/>
    </source>
</evidence>
<dbReference type="InterPro" id="IPR036318">
    <property type="entry name" value="FAD-bd_PCMH-like_sf"/>
</dbReference>
<gene>
    <name evidence="25" type="primary">LOC115474520</name>
</gene>
<dbReference type="InterPro" id="IPR036010">
    <property type="entry name" value="2Fe-2S_ferredoxin-like_sf"/>
</dbReference>
<dbReference type="Pfam" id="PF02738">
    <property type="entry name" value="MoCoBD_1"/>
    <property type="match status" value="1"/>
</dbReference>
<evidence type="ECO:0000256" key="17">
    <source>
        <dbReference type="ARBA" id="ARBA00047679"/>
    </source>
</evidence>
<dbReference type="Gene3D" id="3.30.43.10">
    <property type="entry name" value="Uridine Diphospho-n-acetylenolpyruvylglucosamine Reductase, domain 2"/>
    <property type="match status" value="1"/>
</dbReference>
<dbReference type="Pfam" id="PF01315">
    <property type="entry name" value="Ald_Xan_dh_C"/>
    <property type="match status" value="1"/>
</dbReference>
<dbReference type="PROSITE" id="PS51085">
    <property type="entry name" value="2FE2S_FER_2"/>
    <property type="match status" value="1"/>
</dbReference>
<dbReference type="Pfam" id="PF20256">
    <property type="entry name" value="MoCoBD_2"/>
    <property type="match status" value="1"/>
</dbReference>
<dbReference type="PROSITE" id="PS00559">
    <property type="entry name" value="MOLYBDOPTERIN_EUK"/>
    <property type="match status" value="1"/>
</dbReference>
<evidence type="ECO:0000256" key="16">
    <source>
        <dbReference type="ARBA" id="ARBA00034078"/>
    </source>
</evidence>
<dbReference type="FunCoup" id="A0A6P7YRS5">
    <property type="interactions" value="553"/>
</dbReference>
<dbReference type="GO" id="GO:0043546">
    <property type="term" value="F:molybdopterin cofactor binding"/>
    <property type="evidence" value="ECO:0007669"/>
    <property type="project" value="InterPro"/>
</dbReference>
<name>A0A6P7YRS5_9AMPH</name>
<dbReference type="FunFam" id="3.10.20.30:FF:000015">
    <property type="entry name" value="Aldehyde oxidase 1"/>
    <property type="match status" value="1"/>
</dbReference>
<dbReference type="EC" id="1.2.3.1" evidence="5"/>
<evidence type="ECO:0000313" key="24">
    <source>
        <dbReference type="Proteomes" id="UP000515156"/>
    </source>
</evidence>
<accession>A0A6P7YRS5</accession>
<feature type="binding site" evidence="20">
    <location>
        <position position="414"/>
    </location>
    <ligand>
        <name>FAD</name>
        <dbReference type="ChEBI" id="CHEBI:57692"/>
    </ligand>
</feature>
<dbReference type="InterPro" id="IPR016166">
    <property type="entry name" value="FAD-bd_PCMH"/>
</dbReference>
<dbReference type="InterPro" id="IPR002346">
    <property type="entry name" value="Mopterin_DH_FAD-bd"/>
</dbReference>
<feature type="binding site" evidence="21">
    <location>
        <position position="47"/>
    </location>
    <ligand>
        <name>[2Fe-2S] cluster</name>
        <dbReference type="ChEBI" id="CHEBI:190135"/>
        <label>1</label>
    </ligand>
</feature>
<keyword evidence="8" id="KW-0285">Flavoprotein</keyword>
<sequence length="1338" mass="147119">MPCLEGTDELIFYVNGKKIIEKHADPEMMLLNYLRKRLHFTGTKYGCGVGGCGSCTVMLSRFDPVSKKIRHNAVNACLLPICSLYGAAVTTVEGIGNTKTRIHPVQERIAKAYGSQCGFCTPGMVMSMYTLLRNQPEPTMDQIYEALGGNLCRCTGYRPILDGYKTFCKDSGCCQTAGKGSCCMERQENDPTSADNEKDLCTILFTQEEFLPLDPTQELIFPPELMLMAENQRIKKMVFQAERITWISPASLSELLELKAKYPKAPLVVGNTSIGLEMKLKGIVHPVIISPTRIPDLTVISFTDQGLTVGAGCSLATVKDTLAKAVSDLPAEKTKIFQALLQQLRTLAGQQIRNMASLGGNIIGQGFTSDLNPVLGIGNCSLNLISKDYVRQVPMNEKFFAGLTNSDPKSEEILLSVHIPYSRKWEFVSAFRQAQRQENSSAIVNAGMRVLFKEGTDDIRDISIFYGGINPSIVSAKKTCQGLVGRQWNQNMLDNACKHILDEVTLPGSAVGGKVEYKRTLTISFFFKFYLEVLHGLKKMNLPSIHEMPANYVSAIQDFPTNVHKNLQIYQDVDPGQPCQDPAGRPIVHMSAIKQATGEAVYCDDRPAVDCELFLVFVTSTRAHAKILSIDKTEALKIPGVVDVVTAEDVPGTNVLPGPEYFFAKDEVICVGQVVCAVLADTIDHAKRGAAEVKIVYENLEPVILTPEDAIKHNSYFEPDKKIIHGNVEEAFKTADHVLEGEIHIGGQEHFYLETQTIYAIPKGEDHEMDIYISTQGPSVAQEVIAAALGVPSNRIRCHVTRVGGAFGGKITKPAYLGAAVAVAANKTGRAVRCVLERGDDILITAGRHPFFSKYKVGFMNNGKVVAVDATYYTNAGCTPDESILVLIIALIKMDNAYNFPNVKCHALACKTNLPSNTAFRGFGFPQIGFITEAWMDAVAARCGLSPEKVREINMHKGISQTHYKQQFDATNLCRCWNECLKKSSYHSRRARIEEYNKLNCWKKKGIAIIPLKYGVGYVENVFHQAGALVHIYKDGSVLVYHSGVELGQGLNTKIIQIASRELKIPISNIYICETSTTAIPNMTPTGGSIGTDINGIAVQRACQVLMQRLEPIIKQNPEGTWQDWAGAAYLQRISLSATGFYRGYDTKMDWEKGEGYVTPYFVFGAACSEVEIDCLTGAHKNVRVDMVIDVGHSINPGIDVGQIEGAFVQGLGLYTIEELKYSPEGVLYTRGPDQYKIPAVSDIPEEFSISLLAGSENPYTIYSSKGIGEPTFFLGCSVYFAIKEAVKAARKERGVTGDFTVDSPLTPERIRMACGDHFTCMIPKDKPGSYVPWAINI</sequence>
<dbReference type="FunFam" id="3.30.43.10:FF:000001">
    <property type="entry name" value="Xanthine dehydrogenase/oxidase"/>
    <property type="match status" value="1"/>
</dbReference>
<dbReference type="FunFam" id="3.30.365.10:FF:000004">
    <property type="entry name" value="Xanthine dehydrogenase oxidase"/>
    <property type="match status" value="1"/>
</dbReference>
<dbReference type="FunFam" id="3.90.1170.50:FF:000001">
    <property type="entry name" value="Aldehyde oxidase 1"/>
    <property type="match status" value="1"/>
</dbReference>
<feature type="binding site" evidence="21">
    <location>
        <position position="117"/>
    </location>
    <ligand>
        <name>[2Fe-2S] cluster</name>
        <dbReference type="ChEBI" id="CHEBI:190135"/>
        <label>2</label>
    </ligand>
</feature>
<dbReference type="InterPro" id="IPR012675">
    <property type="entry name" value="Beta-grasp_dom_sf"/>
</dbReference>
<keyword evidence="12" id="KW-0560">Oxidoreductase</keyword>
<dbReference type="InterPro" id="IPR014313">
    <property type="entry name" value="Aldehyde_oxidase"/>
</dbReference>
<dbReference type="KEGG" id="muo:115474520"/>
<feature type="binding site" evidence="20">
    <location>
        <position position="432"/>
    </location>
    <ligand>
        <name>FAD</name>
        <dbReference type="ChEBI" id="CHEBI:57692"/>
    </ligand>
</feature>
<dbReference type="InterPro" id="IPR036884">
    <property type="entry name" value="2Fe-2S-bd_dom_sf"/>
</dbReference>
<feature type="domain" description="2Fe-2S ferredoxin-type" evidence="22">
    <location>
        <begin position="8"/>
        <end position="95"/>
    </location>
</feature>
<evidence type="ECO:0000256" key="9">
    <source>
        <dbReference type="ARBA" id="ARBA00022714"/>
    </source>
</evidence>
<comment type="catalytic activity">
    <reaction evidence="17">
        <text>an aldehyde + O2 + H2O = a carboxylate + H2O2 + H(+)</text>
        <dbReference type="Rhea" id="RHEA:16829"/>
        <dbReference type="ChEBI" id="CHEBI:15377"/>
        <dbReference type="ChEBI" id="CHEBI:15378"/>
        <dbReference type="ChEBI" id="CHEBI:15379"/>
        <dbReference type="ChEBI" id="CHEBI:16240"/>
        <dbReference type="ChEBI" id="CHEBI:17478"/>
        <dbReference type="ChEBI" id="CHEBI:29067"/>
        <dbReference type="EC" id="1.2.3.1"/>
    </reaction>
</comment>
<dbReference type="InterPro" id="IPR046867">
    <property type="entry name" value="AldOxase/xan_DH_MoCoBD2"/>
</dbReference>
<feature type="binding site" evidence="21">
    <location>
        <position position="807"/>
    </location>
    <ligand>
        <name>Mo-molybdopterin</name>
        <dbReference type="ChEBI" id="CHEBI:71302"/>
    </ligand>
    <ligandPart>
        <name>Mo</name>
        <dbReference type="ChEBI" id="CHEBI:28685"/>
    </ligandPart>
</feature>
<dbReference type="GO" id="GO:0005737">
    <property type="term" value="C:cytoplasm"/>
    <property type="evidence" value="ECO:0007669"/>
    <property type="project" value="UniProtKB-SubCell"/>
</dbReference>
<dbReference type="Gene3D" id="3.90.1170.50">
    <property type="entry name" value="Aldehyde oxidase/xanthine dehydrogenase, a/b hammerhead"/>
    <property type="match status" value="1"/>
</dbReference>
<dbReference type="OrthoDB" id="8300278at2759"/>
<dbReference type="SUPFAM" id="SSF47741">
    <property type="entry name" value="CO dehydrogenase ISP C-domain like"/>
    <property type="match status" value="1"/>
</dbReference>
<evidence type="ECO:0000256" key="1">
    <source>
        <dbReference type="ARBA" id="ARBA00001974"/>
    </source>
</evidence>
<evidence type="ECO:0000256" key="18">
    <source>
        <dbReference type="ARBA" id="ARBA00049438"/>
    </source>
</evidence>
<keyword evidence="13 21" id="KW-0408">Iron</keyword>
<dbReference type="PROSITE" id="PS51387">
    <property type="entry name" value="FAD_PCMH"/>
    <property type="match status" value="1"/>
</dbReference>
<dbReference type="InterPro" id="IPR016208">
    <property type="entry name" value="Ald_Oxase/xanthine_DH-like"/>
</dbReference>
<dbReference type="Pfam" id="PF00941">
    <property type="entry name" value="FAD_binding_5"/>
    <property type="match status" value="1"/>
</dbReference>
<evidence type="ECO:0000256" key="2">
    <source>
        <dbReference type="ARBA" id="ARBA00004496"/>
    </source>
</evidence>
<feature type="binding site" evidence="21">
    <location>
        <position position="776"/>
    </location>
    <ligand>
        <name>Mo-molybdopterin</name>
        <dbReference type="ChEBI" id="CHEBI:71302"/>
    </ligand>
    <ligandPart>
        <name>Mo</name>
        <dbReference type="ChEBI" id="CHEBI:28685"/>
    </ligandPart>
</feature>
<dbReference type="InterPro" id="IPR001041">
    <property type="entry name" value="2Fe-2S_ferredoxin-type"/>
</dbReference>
<dbReference type="InterPro" id="IPR016167">
    <property type="entry name" value="FAD-bd_PCMH_sub1"/>
</dbReference>
<dbReference type="InterPro" id="IPR006058">
    <property type="entry name" value="2Fe2S_fd_BS"/>
</dbReference>
<evidence type="ECO:0000256" key="20">
    <source>
        <dbReference type="PIRSR" id="PIRSR000127-2"/>
    </source>
</evidence>
<dbReference type="SUPFAM" id="SSF54665">
    <property type="entry name" value="CO dehydrogenase molybdoprotein N-domain-like"/>
    <property type="match status" value="1"/>
</dbReference>
<feature type="binding site" evidence="21">
    <location>
        <position position="921"/>
    </location>
    <ligand>
        <name>Mo-molybdopterin</name>
        <dbReference type="ChEBI" id="CHEBI:71302"/>
    </ligand>
    <ligandPart>
        <name>Mo</name>
        <dbReference type="ChEBI" id="CHEBI:28685"/>
    </ligandPart>
</feature>
<dbReference type="FunFam" id="3.30.365.10:FF:000003">
    <property type="entry name" value="Aldehyde oxidase 1"/>
    <property type="match status" value="1"/>
</dbReference>
<evidence type="ECO:0000256" key="4">
    <source>
        <dbReference type="ARBA" id="ARBA00011738"/>
    </source>
</evidence>
<evidence type="ECO:0000313" key="25">
    <source>
        <dbReference type="RefSeq" id="XP_030065869.1"/>
    </source>
</evidence>
<dbReference type="SUPFAM" id="SSF56003">
    <property type="entry name" value="Molybdenum cofactor-binding domain"/>
    <property type="match status" value="1"/>
</dbReference>
<dbReference type="InterPro" id="IPR005107">
    <property type="entry name" value="CO_DH_flav_C"/>
</dbReference>
<feature type="binding site" evidence="21">
    <location>
        <position position="52"/>
    </location>
    <ligand>
        <name>[2Fe-2S] cluster</name>
        <dbReference type="ChEBI" id="CHEBI:190135"/>
        <label>1</label>
    </ligand>
</feature>
<dbReference type="FunFam" id="3.30.365.10:FF:000001">
    <property type="entry name" value="Xanthine dehydrogenase oxidase"/>
    <property type="match status" value="1"/>
</dbReference>
<evidence type="ECO:0000256" key="13">
    <source>
        <dbReference type="ARBA" id="ARBA00023004"/>
    </source>
</evidence>
<dbReference type="Gene3D" id="1.10.150.120">
    <property type="entry name" value="[2Fe-2S]-binding domain"/>
    <property type="match status" value="1"/>
</dbReference>
<feature type="binding site" evidence="20">
    <location>
        <position position="370"/>
    </location>
    <ligand>
        <name>FAD</name>
        <dbReference type="ChEBI" id="CHEBI:57692"/>
    </ligand>
</feature>
<dbReference type="Gene3D" id="3.30.365.10">
    <property type="entry name" value="Aldehyde oxidase/xanthine dehydrogenase, molybdopterin binding domain"/>
    <property type="match status" value="4"/>
</dbReference>
<comment type="subcellular location">
    <subcellularLocation>
        <location evidence="2">Cytoplasm</location>
    </subcellularLocation>
</comment>
<comment type="cofactor">
    <cofactor evidence="1 20">
        <name>FAD</name>
        <dbReference type="ChEBI" id="CHEBI:57692"/>
    </cofactor>
</comment>
<evidence type="ECO:0000256" key="12">
    <source>
        <dbReference type="ARBA" id="ARBA00023002"/>
    </source>
</evidence>
<evidence type="ECO:0000256" key="7">
    <source>
        <dbReference type="ARBA" id="ARBA00022505"/>
    </source>
</evidence>
<comment type="cofactor">
    <cofactor evidence="16">
        <name>[2Fe-2S] cluster</name>
        <dbReference type="ChEBI" id="CHEBI:190135"/>
    </cofactor>
</comment>
<dbReference type="InterPro" id="IPR022407">
    <property type="entry name" value="OxRdtase_Mopterin_BS"/>
</dbReference>
<keyword evidence="6" id="KW-0963">Cytoplasm</keyword>
<reference evidence="25" key="1">
    <citation type="submission" date="2025-08" db="UniProtKB">
        <authorList>
            <consortium name="RefSeq"/>
        </authorList>
    </citation>
    <scope>IDENTIFICATION</scope>
</reference>
<dbReference type="InterPro" id="IPR036856">
    <property type="entry name" value="Ald_Oxase/Xan_DH_a/b_sf"/>
</dbReference>
<evidence type="ECO:0000256" key="19">
    <source>
        <dbReference type="PIRSR" id="PIRSR000127-1"/>
    </source>
</evidence>
<dbReference type="Pfam" id="PF01799">
    <property type="entry name" value="Fer2_2"/>
    <property type="match status" value="1"/>
</dbReference>
<dbReference type="GO" id="GO:0051537">
    <property type="term" value="F:2 iron, 2 sulfur cluster binding"/>
    <property type="evidence" value="ECO:0007669"/>
    <property type="project" value="UniProtKB-KW"/>
</dbReference>
<dbReference type="InterPro" id="IPR016169">
    <property type="entry name" value="FAD-bd_PCMH_sub2"/>
</dbReference>
<dbReference type="GO" id="GO:0004031">
    <property type="term" value="F:aldehyde oxidase activity"/>
    <property type="evidence" value="ECO:0007669"/>
    <property type="project" value="UniProtKB-EC"/>
</dbReference>
<dbReference type="FunFam" id="3.30.390.50:FF:000001">
    <property type="entry name" value="Xanthine dehydrogenase oxidase"/>
    <property type="match status" value="1"/>
</dbReference>
<dbReference type="InterPro" id="IPR037165">
    <property type="entry name" value="AldOxase/xan_DH_Mopterin-bd_sf"/>
</dbReference>
<keyword evidence="7 21" id="KW-0500">Molybdenum</keyword>
<dbReference type="FunFam" id="1.10.150.120:FF:000001">
    <property type="entry name" value="Aldehyde oxidase 1"/>
    <property type="match status" value="1"/>
</dbReference>
<comment type="cofactor">
    <cofactor evidence="21">
        <name>[2Fe-2S] cluster</name>
        <dbReference type="ChEBI" id="CHEBI:190135"/>
    </cofactor>
    <text evidence="21">Binds 2 [2Fe-2S] clusters.</text>
</comment>
<dbReference type="PIRSF" id="PIRSF000127">
    <property type="entry name" value="Xanthine_DH"/>
    <property type="match status" value="1"/>
</dbReference>
<keyword evidence="10 21" id="KW-0479">Metal-binding</keyword>
<dbReference type="FunFam" id="3.30.465.10:FF:000004">
    <property type="entry name" value="Xanthine dehydrogenase/oxidase"/>
    <property type="match status" value="1"/>
</dbReference>
<dbReference type="Pfam" id="PF03450">
    <property type="entry name" value="CO_deh_flav_C"/>
    <property type="match status" value="1"/>
</dbReference>
<dbReference type="NCBIfam" id="TIGR02969">
    <property type="entry name" value="mam_aldehyde_ox"/>
    <property type="match status" value="1"/>
</dbReference>
<dbReference type="GeneID" id="115474520"/>
<dbReference type="Gene3D" id="3.30.390.50">
    <property type="entry name" value="CO dehydrogenase flavoprotein, C-terminal domain"/>
    <property type="match status" value="1"/>
</dbReference>
<feature type="binding site" evidence="20">
    <location>
        <begin position="267"/>
        <end position="274"/>
    </location>
    <ligand>
        <name>FAD</name>
        <dbReference type="ChEBI" id="CHEBI:57692"/>
    </ligand>
</feature>
<dbReference type="RefSeq" id="XP_030065869.1">
    <property type="nucleotide sequence ID" value="XM_030210009.1"/>
</dbReference>
<feature type="binding site" evidence="21">
    <location>
        <position position="77"/>
    </location>
    <ligand>
        <name>[2Fe-2S] cluster</name>
        <dbReference type="ChEBI" id="CHEBI:190135"/>
        <label>1</label>
    </ligand>
</feature>
<dbReference type="GO" id="GO:0005506">
    <property type="term" value="F:iron ion binding"/>
    <property type="evidence" value="ECO:0007669"/>
    <property type="project" value="InterPro"/>
</dbReference>
<keyword evidence="14 21" id="KW-0411">Iron-sulfur</keyword>
<dbReference type="InterPro" id="IPR036683">
    <property type="entry name" value="CO_DH_flav_C_dom_sf"/>
</dbReference>
<dbReference type="InterPro" id="IPR008274">
    <property type="entry name" value="AldOxase/xan_DH_MoCoBD1"/>
</dbReference>
<dbReference type="Gene3D" id="3.10.20.30">
    <property type="match status" value="1"/>
</dbReference>
<dbReference type="InterPro" id="IPR000674">
    <property type="entry name" value="Ald_Oxase/Xan_DH_a/b"/>
</dbReference>
<dbReference type="SMART" id="SM01008">
    <property type="entry name" value="Ald_Xan_dh_C"/>
    <property type="match status" value="1"/>
</dbReference>
<dbReference type="PROSITE" id="PS00197">
    <property type="entry name" value="2FE2S_FER_1"/>
    <property type="match status" value="1"/>
</dbReference>
<comment type="cofactor">
    <cofactor evidence="21">
        <name>Mo-molybdopterin</name>
        <dbReference type="ChEBI" id="CHEBI:71302"/>
    </cofactor>
    <text evidence="21">Binds 1 Mo-molybdopterin (Mo-MPT) cofactor per subunit.</text>
</comment>
<feature type="binding site" evidence="21">
    <location>
        <position position="154"/>
    </location>
    <ligand>
        <name>[2Fe-2S] cluster</name>
        <dbReference type="ChEBI" id="CHEBI:190135"/>
        <label>2</label>
    </ligand>
</feature>
<proteinExistence type="inferred from homology"/>
<dbReference type="GO" id="GO:0051287">
    <property type="term" value="F:NAD binding"/>
    <property type="evidence" value="ECO:0007669"/>
    <property type="project" value="InterPro"/>
</dbReference>
<evidence type="ECO:0000256" key="3">
    <source>
        <dbReference type="ARBA" id="ARBA00006849"/>
    </source>
</evidence>
<feature type="binding site" evidence="21">
    <location>
        <position position="120"/>
    </location>
    <ligand>
        <name>[2Fe-2S] cluster</name>
        <dbReference type="ChEBI" id="CHEBI:190135"/>
        <label>2</label>
    </ligand>
</feature>
<dbReference type="InParanoid" id="A0A6P7YRS5"/>
<keyword evidence="9 21" id="KW-0001">2Fe-2S</keyword>
<evidence type="ECO:0000256" key="10">
    <source>
        <dbReference type="ARBA" id="ARBA00022723"/>
    </source>
</evidence>
<organism evidence="24 25">
    <name type="scientific">Microcaecilia unicolor</name>
    <dbReference type="NCBI Taxonomy" id="1415580"/>
    <lineage>
        <taxon>Eukaryota</taxon>
        <taxon>Metazoa</taxon>
        <taxon>Chordata</taxon>
        <taxon>Craniata</taxon>
        <taxon>Vertebrata</taxon>
        <taxon>Euteleostomi</taxon>
        <taxon>Amphibia</taxon>
        <taxon>Gymnophiona</taxon>
        <taxon>Siphonopidae</taxon>
        <taxon>Microcaecilia</taxon>
    </lineage>
</organism>
<comment type="catalytic activity">
    <reaction evidence="18">
        <text>retinal + O2 + H2O = retinoate + H2O2 + H(+)</text>
        <dbReference type="Rhea" id="RHEA:56736"/>
        <dbReference type="ChEBI" id="CHEBI:15035"/>
        <dbReference type="ChEBI" id="CHEBI:15036"/>
        <dbReference type="ChEBI" id="CHEBI:15377"/>
        <dbReference type="ChEBI" id="CHEBI:15378"/>
        <dbReference type="ChEBI" id="CHEBI:15379"/>
        <dbReference type="ChEBI" id="CHEBI:16240"/>
    </reaction>
</comment>
<dbReference type="Gene3D" id="3.30.465.10">
    <property type="match status" value="1"/>
</dbReference>
<feature type="binding site" evidence="21">
    <location>
        <position position="1088"/>
    </location>
    <ligand>
        <name>Mo-molybdopterin</name>
        <dbReference type="ChEBI" id="CHEBI:71302"/>
    </ligand>
    <ligandPart>
        <name>Mo</name>
        <dbReference type="ChEBI" id="CHEBI:28685"/>
    </ligandPart>
</feature>
<feature type="binding site" evidence="20">
    <location>
        <begin position="357"/>
        <end position="361"/>
    </location>
    <ligand>
        <name>FAD</name>
        <dbReference type="ChEBI" id="CHEBI:57692"/>
    </ligand>
</feature>
<dbReference type="PANTHER" id="PTHR45444:SF3">
    <property type="entry name" value="XANTHINE DEHYDROGENASE"/>
    <property type="match status" value="1"/>
</dbReference>
<dbReference type="GO" id="GO:0071949">
    <property type="term" value="F:FAD binding"/>
    <property type="evidence" value="ECO:0007669"/>
    <property type="project" value="InterPro"/>
</dbReference>
<dbReference type="GO" id="GO:0006629">
    <property type="term" value="P:lipid metabolic process"/>
    <property type="evidence" value="ECO:0007669"/>
    <property type="project" value="UniProtKB-KW"/>
</dbReference>
<dbReference type="Proteomes" id="UP000515156">
    <property type="component" value="Chromosome 7"/>
</dbReference>
<feature type="binding site" evidence="21">
    <location>
        <position position="152"/>
    </location>
    <ligand>
        <name>[2Fe-2S] cluster</name>
        <dbReference type="ChEBI" id="CHEBI:190135"/>
        <label>2</label>
    </ligand>
</feature>
<keyword evidence="15" id="KW-0443">Lipid metabolism</keyword>
<feature type="active site" description="Proton acceptor" evidence="19">
    <location>
        <position position="1270"/>
    </location>
</feature>
<comment type="similarity">
    <text evidence="3">Belongs to the xanthine dehydrogenase family.</text>
</comment>
<evidence type="ECO:0000259" key="22">
    <source>
        <dbReference type="PROSITE" id="PS51085"/>
    </source>
</evidence>
<evidence type="ECO:0000256" key="6">
    <source>
        <dbReference type="ARBA" id="ARBA00022490"/>
    </source>
</evidence>
<dbReference type="SUPFAM" id="SSF55447">
    <property type="entry name" value="CO dehydrogenase flavoprotein C-terminal domain-like"/>
    <property type="match status" value="1"/>
</dbReference>
<dbReference type="InterPro" id="IPR002888">
    <property type="entry name" value="2Fe-2S-bd"/>
</dbReference>
<evidence type="ECO:0000256" key="5">
    <source>
        <dbReference type="ARBA" id="ARBA00013041"/>
    </source>
</evidence>
<comment type="subunit">
    <text evidence="4">Homodimer.</text>
</comment>
<evidence type="ECO:0000256" key="21">
    <source>
        <dbReference type="PIRSR" id="PIRSR000127-3"/>
    </source>
</evidence>
<evidence type="ECO:0000259" key="23">
    <source>
        <dbReference type="PROSITE" id="PS51387"/>
    </source>
</evidence>
<feature type="binding site" evidence="21">
    <location>
        <position position="55"/>
    </location>
    <ligand>
        <name>[2Fe-2S] cluster</name>
        <dbReference type="ChEBI" id="CHEBI:190135"/>
        <label>1</label>
    </ligand>
</feature>
<evidence type="ECO:0000256" key="11">
    <source>
        <dbReference type="ARBA" id="ARBA00022827"/>
    </source>
</evidence>
<dbReference type="PANTHER" id="PTHR45444">
    <property type="entry name" value="XANTHINE DEHYDROGENASE"/>
    <property type="match status" value="1"/>
</dbReference>
<keyword evidence="24" id="KW-1185">Reference proteome</keyword>
<dbReference type="SUPFAM" id="SSF54292">
    <property type="entry name" value="2Fe-2S ferredoxin-like"/>
    <property type="match status" value="1"/>
</dbReference>
<protein>
    <recommendedName>
        <fullName evidence="5">aldehyde oxidase</fullName>
        <ecNumber evidence="5">1.2.3.1</ecNumber>
    </recommendedName>
</protein>
<feature type="domain" description="FAD-binding PCMH-type" evidence="23">
    <location>
        <begin position="239"/>
        <end position="424"/>
    </location>
</feature>
<keyword evidence="11 20" id="KW-0274">FAD</keyword>
<dbReference type="SMART" id="SM01092">
    <property type="entry name" value="CO_deh_flav_C"/>
    <property type="match status" value="1"/>
</dbReference>
<feature type="binding site" evidence="20">
    <location>
        <position position="923"/>
    </location>
    <ligand>
        <name>substrate</name>
    </ligand>
</feature>
<evidence type="ECO:0000256" key="8">
    <source>
        <dbReference type="ARBA" id="ARBA00022630"/>
    </source>
</evidence>
<evidence type="ECO:0000256" key="14">
    <source>
        <dbReference type="ARBA" id="ARBA00023014"/>
    </source>
</evidence>
<dbReference type="Pfam" id="PF00111">
    <property type="entry name" value="Fer2"/>
    <property type="match status" value="1"/>
</dbReference>